<keyword evidence="1" id="KW-0472">Membrane</keyword>
<reference evidence="2 3" key="1">
    <citation type="submission" date="2020-10" db="EMBL/GenBank/DDBJ databases">
        <title>Wide distribution of Phycisphaera-like planctomycetes from WD2101 soil group in peatlands and genome analysis of the first cultivated representative.</title>
        <authorList>
            <person name="Dedysh S.N."/>
            <person name="Beletsky A.V."/>
            <person name="Ivanova A."/>
            <person name="Kulichevskaya I.S."/>
            <person name="Suzina N.E."/>
            <person name="Philippov D.A."/>
            <person name="Rakitin A.L."/>
            <person name="Mardanov A.V."/>
            <person name="Ravin N.V."/>
        </authorList>
    </citation>
    <scope>NUCLEOTIDE SEQUENCE [LARGE SCALE GENOMIC DNA]</scope>
    <source>
        <strain evidence="2 3">M1803</strain>
    </source>
</reference>
<dbReference type="InterPro" id="IPR041881">
    <property type="entry name" value="PqqD_sf"/>
</dbReference>
<name>A0A7M2WQS0_9BACT</name>
<dbReference type="GO" id="GO:0005737">
    <property type="term" value="C:cytoplasm"/>
    <property type="evidence" value="ECO:0007669"/>
    <property type="project" value="TreeGrafter"/>
</dbReference>
<dbReference type="InterPro" id="IPR001193">
    <property type="entry name" value="MBTPS2"/>
</dbReference>
<dbReference type="Gene3D" id="1.10.10.1150">
    <property type="entry name" value="Coenzyme PQQ synthesis protein D (PqqD)"/>
    <property type="match status" value="1"/>
</dbReference>
<protein>
    <submittedName>
        <fullName evidence="2">Biotin/lipoyl-binding protein</fullName>
    </submittedName>
</protein>
<proteinExistence type="predicted"/>
<dbReference type="AlphaFoldDB" id="A0A7M2WQS0"/>
<dbReference type="PANTHER" id="PTHR13325:SF3">
    <property type="entry name" value="MEMBRANE-BOUND TRANSCRIPTION FACTOR SITE-2 PROTEASE"/>
    <property type="match status" value="1"/>
</dbReference>
<evidence type="ECO:0000313" key="3">
    <source>
        <dbReference type="Proteomes" id="UP000593765"/>
    </source>
</evidence>
<feature type="transmembrane region" description="Helical" evidence="1">
    <location>
        <begin position="371"/>
        <end position="395"/>
    </location>
</feature>
<dbReference type="PANTHER" id="PTHR13325">
    <property type="entry name" value="PROTEASE M50 MEMBRANE-BOUND TRANSCRIPTION FACTOR SITE 2 PROTEASE"/>
    <property type="match status" value="1"/>
</dbReference>
<gene>
    <name evidence="2" type="ORF">IPV69_16170</name>
</gene>
<dbReference type="SUPFAM" id="SSF111369">
    <property type="entry name" value="HlyD-like secretion proteins"/>
    <property type="match status" value="1"/>
</dbReference>
<accession>A0A7M2WQS0</accession>
<organism evidence="2 3">
    <name type="scientific">Humisphaera borealis</name>
    <dbReference type="NCBI Taxonomy" id="2807512"/>
    <lineage>
        <taxon>Bacteria</taxon>
        <taxon>Pseudomonadati</taxon>
        <taxon>Planctomycetota</taxon>
        <taxon>Phycisphaerae</taxon>
        <taxon>Tepidisphaerales</taxon>
        <taxon>Tepidisphaeraceae</taxon>
        <taxon>Humisphaera</taxon>
    </lineage>
</organism>
<keyword evidence="3" id="KW-1185">Reference proteome</keyword>
<feature type="transmembrane region" description="Helical" evidence="1">
    <location>
        <begin position="401"/>
        <end position="420"/>
    </location>
</feature>
<dbReference type="GO" id="GO:0031293">
    <property type="term" value="P:membrane protein intracellular domain proteolysis"/>
    <property type="evidence" value="ECO:0007669"/>
    <property type="project" value="TreeGrafter"/>
</dbReference>
<keyword evidence="1" id="KW-1133">Transmembrane helix</keyword>
<evidence type="ECO:0000256" key="1">
    <source>
        <dbReference type="SAM" id="Phobius"/>
    </source>
</evidence>
<dbReference type="GO" id="GO:0016020">
    <property type="term" value="C:membrane"/>
    <property type="evidence" value="ECO:0007669"/>
    <property type="project" value="InterPro"/>
</dbReference>
<dbReference type="RefSeq" id="WP_206290726.1">
    <property type="nucleotide sequence ID" value="NZ_CP063458.1"/>
</dbReference>
<evidence type="ECO:0000313" key="2">
    <source>
        <dbReference type="EMBL" id="QOV87816.1"/>
    </source>
</evidence>
<sequence>MTLQLRPTFSESWYRVKTLKVKLRPGAQISRQYFRGERWYVVRDPAGNQFHRLSDPAYRFVGLLDGTRSVEEAWDLCGGTMADDAPTQPEVIQILSHLYSANLIDADVTPDATVLLRRHKNLNKRKFQGRLMNIMFPRIPLWDLDTFLVRWMPLVRQMFSRFGAFVWLAVVIAACVMVASKSQQSTHNLTEAAKHAIDVNGNTINLLYMWGMFVFVKLIHELGHAFACRRFGGECHELGIMFLVFIPTPYVDASTAWSFPNKWHRVFVGAAGMIVELFFASLCAFIWVNIGDPNHNIIGQLAFNAMLVASVTTIIFNANPLLRYDGYYILSDYLEIPNLRQKSQEYSLGLIKRHIFRVKQQQPLPPPVQRFWLLMYYCTSGIYRIFVGIMIILLVAFQIPILGILMALGGVVTWIAMPVFKIFKYLTIEPELHRKRGRATAFVLAVASIIVVSVGVLKFDLNLYATGIAEPANREVVRPGTSGFVARVVAKDGQWVKAGDVILEMRSDELQARKKVAEAQLAATVAMYDAAVAGSAAEVRQVAEKIGVFRKQIADLNVRIDKLVVKAGSDGRLTAPNMHEMVGQFLPQGQEFAMIMQTEQLVVHTALEQKDAEPILANKNVQTQLRFASDIKIVLVGGAPRDAGAASAELRHPGFGQGVGGEVPVDPTEPGKSALPLYDVAIPLVNPIDPANPEGRYVPYQRVHVRFTLDKKPLAWQWVRRFYQLIQENAAGSKWL</sequence>
<dbReference type="GO" id="GO:0004222">
    <property type="term" value="F:metalloendopeptidase activity"/>
    <property type="evidence" value="ECO:0007669"/>
    <property type="project" value="InterPro"/>
</dbReference>
<dbReference type="KEGG" id="hbs:IPV69_16170"/>
<keyword evidence="1" id="KW-0812">Transmembrane</keyword>
<dbReference type="Gene3D" id="2.40.50.100">
    <property type="match status" value="1"/>
</dbReference>
<feature type="transmembrane region" description="Helical" evidence="1">
    <location>
        <begin position="297"/>
        <end position="318"/>
    </location>
</feature>
<dbReference type="EMBL" id="CP063458">
    <property type="protein sequence ID" value="QOV87816.1"/>
    <property type="molecule type" value="Genomic_DNA"/>
</dbReference>
<dbReference type="Gene3D" id="1.10.287.470">
    <property type="entry name" value="Helix hairpin bin"/>
    <property type="match status" value="1"/>
</dbReference>
<feature type="transmembrane region" description="Helical" evidence="1">
    <location>
        <begin position="158"/>
        <end position="179"/>
    </location>
</feature>
<dbReference type="Proteomes" id="UP000593765">
    <property type="component" value="Chromosome"/>
</dbReference>
<feature type="transmembrane region" description="Helical" evidence="1">
    <location>
        <begin position="199"/>
        <end position="220"/>
    </location>
</feature>
<feature type="transmembrane region" description="Helical" evidence="1">
    <location>
        <begin position="266"/>
        <end position="291"/>
    </location>
</feature>
<feature type="transmembrane region" description="Helical" evidence="1">
    <location>
        <begin position="441"/>
        <end position="459"/>
    </location>
</feature>